<dbReference type="Proteomes" id="UP001154282">
    <property type="component" value="Unassembled WGS sequence"/>
</dbReference>
<dbReference type="AlphaFoldDB" id="A0AAV0HB65"/>
<reference evidence="1" key="1">
    <citation type="submission" date="2022-08" db="EMBL/GenBank/DDBJ databases">
        <authorList>
            <person name="Gutierrez-Valencia J."/>
        </authorList>
    </citation>
    <scope>NUCLEOTIDE SEQUENCE</scope>
</reference>
<evidence type="ECO:0000313" key="2">
    <source>
        <dbReference type="Proteomes" id="UP001154282"/>
    </source>
</evidence>
<dbReference type="EMBL" id="CAMGYJ010000002">
    <property type="protein sequence ID" value="CAI0382514.1"/>
    <property type="molecule type" value="Genomic_DNA"/>
</dbReference>
<name>A0AAV0HB65_9ROSI</name>
<protein>
    <submittedName>
        <fullName evidence="1">Uncharacterized protein</fullName>
    </submittedName>
</protein>
<gene>
    <name evidence="1" type="ORF">LITE_LOCUS3594</name>
</gene>
<proteinExistence type="predicted"/>
<accession>A0AAV0HB65</accession>
<comment type="caution">
    <text evidence="1">The sequence shown here is derived from an EMBL/GenBank/DDBJ whole genome shotgun (WGS) entry which is preliminary data.</text>
</comment>
<evidence type="ECO:0000313" key="1">
    <source>
        <dbReference type="EMBL" id="CAI0382514.1"/>
    </source>
</evidence>
<keyword evidence="2" id="KW-1185">Reference proteome</keyword>
<sequence>MLWSAPTSMEYRALRPV</sequence>
<organism evidence="1 2">
    <name type="scientific">Linum tenue</name>
    <dbReference type="NCBI Taxonomy" id="586396"/>
    <lineage>
        <taxon>Eukaryota</taxon>
        <taxon>Viridiplantae</taxon>
        <taxon>Streptophyta</taxon>
        <taxon>Embryophyta</taxon>
        <taxon>Tracheophyta</taxon>
        <taxon>Spermatophyta</taxon>
        <taxon>Magnoliopsida</taxon>
        <taxon>eudicotyledons</taxon>
        <taxon>Gunneridae</taxon>
        <taxon>Pentapetalae</taxon>
        <taxon>rosids</taxon>
        <taxon>fabids</taxon>
        <taxon>Malpighiales</taxon>
        <taxon>Linaceae</taxon>
        <taxon>Linum</taxon>
    </lineage>
</organism>